<dbReference type="InterPro" id="IPR036938">
    <property type="entry name" value="PAP2/HPO_sf"/>
</dbReference>
<keyword evidence="1" id="KW-0812">Transmembrane</keyword>
<feature type="transmembrane region" description="Helical" evidence="1">
    <location>
        <begin position="143"/>
        <end position="161"/>
    </location>
</feature>
<feature type="transmembrane region" description="Helical" evidence="1">
    <location>
        <begin position="51"/>
        <end position="74"/>
    </location>
</feature>
<sequence length="171" mass="19387">MLNEKIFYLLNNFAGKNPIFDVFFIFGARFLIILFFVFCILFLFKISKKAFLTLIFSLVLATLANQLFRFFLPIDRPFVGREVNLLFFPPQDPSFPSNHATLAASVAFLMFFYQKRVGFLAVLIAILIGLARIFVGVHWPTDVLAGLVLGFLVAFAAKKILDYVGLTEDSI</sequence>
<dbReference type="SUPFAM" id="SSF48317">
    <property type="entry name" value="Acid phosphatase/Vanadium-dependent haloperoxidase"/>
    <property type="match status" value="1"/>
</dbReference>
<evidence type="ECO:0000313" key="4">
    <source>
        <dbReference type="Proteomes" id="UP000176628"/>
    </source>
</evidence>
<feature type="domain" description="Phosphatidic acid phosphatase type 2/haloperoxidase" evidence="2">
    <location>
        <begin position="50"/>
        <end position="158"/>
    </location>
</feature>
<protein>
    <recommendedName>
        <fullName evidence="2">Phosphatidic acid phosphatase type 2/haloperoxidase domain-containing protein</fullName>
    </recommendedName>
</protein>
<organism evidence="3 4">
    <name type="scientific">Candidatus Curtissbacteria bacterium RBG_16_39_7</name>
    <dbReference type="NCBI Taxonomy" id="1797707"/>
    <lineage>
        <taxon>Bacteria</taxon>
        <taxon>Candidatus Curtissiibacteriota</taxon>
    </lineage>
</organism>
<accession>A0A1F5G1S6</accession>
<dbReference type="GO" id="GO:0042392">
    <property type="term" value="F:sphingosine-1-phosphate phosphatase activity"/>
    <property type="evidence" value="ECO:0007669"/>
    <property type="project" value="TreeGrafter"/>
</dbReference>
<dbReference type="AlphaFoldDB" id="A0A1F5G1S6"/>
<evidence type="ECO:0000259" key="2">
    <source>
        <dbReference type="SMART" id="SM00014"/>
    </source>
</evidence>
<reference evidence="3 4" key="1">
    <citation type="journal article" date="2016" name="Nat. Commun.">
        <title>Thousands of microbial genomes shed light on interconnected biogeochemical processes in an aquifer system.</title>
        <authorList>
            <person name="Anantharaman K."/>
            <person name="Brown C.T."/>
            <person name="Hug L.A."/>
            <person name="Sharon I."/>
            <person name="Castelle C.J."/>
            <person name="Probst A.J."/>
            <person name="Thomas B.C."/>
            <person name="Singh A."/>
            <person name="Wilkins M.J."/>
            <person name="Karaoz U."/>
            <person name="Brodie E.L."/>
            <person name="Williams K.H."/>
            <person name="Hubbard S.S."/>
            <person name="Banfield J.F."/>
        </authorList>
    </citation>
    <scope>NUCLEOTIDE SEQUENCE [LARGE SCALE GENOMIC DNA]</scope>
</reference>
<dbReference type="EMBL" id="MFAV01000044">
    <property type="protein sequence ID" value="OGD85798.1"/>
    <property type="molecule type" value="Genomic_DNA"/>
</dbReference>
<dbReference type="Proteomes" id="UP000176628">
    <property type="component" value="Unassembled WGS sequence"/>
</dbReference>
<feature type="transmembrane region" description="Helical" evidence="1">
    <location>
        <begin position="119"/>
        <end position="137"/>
    </location>
</feature>
<dbReference type="InterPro" id="IPR000326">
    <property type="entry name" value="PAP2/HPO"/>
</dbReference>
<name>A0A1F5G1S6_9BACT</name>
<dbReference type="PANTHER" id="PTHR14969">
    <property type="entry name" value="SPHINGOSINE-1-PHOSPHATE PHOSPHOHYDROLASE"/>
    <property type="match status" value="1"/>
</dbReference>
<feature type="transmembrane region" description="Helical" evidence="1">
    <location>
        <begin position="20"/>
        <end position="44"/>
    </location>
</feature>
<gene>
    <name evidence="3" type="ORF">A2Z23_00755</name>
</gene>
<dbReference type="Gene3D" id="1.20.144.10">
    <property type="entry name" value="Phosphatidic acid phosphatase type 2/haloperoxidase"/>
    <property type="match status" value="1"/>
</dbReference>
<dbReference type="Pfam" id="PF01569">
    <property type="entry name" value="PAP2"/>
    <property type="match status" value="1"/>
</dbReference>
<keyword evidence="1" id="KW-1133">Transmembrane helix</keyword>
<evidence type="ECO:0000313" key="3">
    <source>
        <dbReference type="EMBL" id="OGD85798.1"/>
    </source>
</evidence>
<evidence type="ECO:0000256" key="1">
    <source>
        <dbReference type="SAM" id="Phobius"/>
    </source>
</evidence>
<dbReference type="SMART" id="SM00014">
    <property type="entry name" value="acidPPc"/>
    <property type="match status" value="1"/>
</dbReference>
<keyword evidence="1" id="KW-0472">Membrane</keyword>
<comment type="caution">
    <text evidence="3">The sequence shown here is derived from an EMBL/GenBank/DDBJ whole genome shotgun (WGS) entry which is preliminary data.</text>
</comment>
<proteinExistence type="predicted"/>
<feature type="transmembrane region" description="Helical" evidence="1">
    <location>
        <begin position="94"/>
        <end position="112"/>
    </location>
</feature>
<dbReference type="PANTHER" id="PTHR14969:SF13">
    <property type="entry name" value="AT30094P"/>
    <property type="match status" value="1"/>
</dbReference>